<dbReference type="PANTHER" id="PTHR42718">
    <property type="entry name" value="MAJOR FACILITATOR SUPERFAMILY MULTIDRUG TRANSPORTER MFSC"/>
    <property type="match status" value="1"/>
</dbReference>
<dbReference type="EMBL" id="FOQH01000011">
    <property type="protein sequence ID" value="SFI96752.1"/>
    <property type="molecule type" value="Genomic_DNA"/>
</dbReference>
<evidence type="ECO:0000256" key="2">
    <source>
        <dbReference type="ARBA" id="ARBA00006236"/>
    </source>
</evidence>
<dbReference type="OrthoDB" id="9800416at2"/>
<keyword evidence="6 8" id="KW-1133">Transmembrane helix</keyword>
<dbReference type="GO" id="GO:0042910">
    <property type="term" value="F:xenobiotic transmembrane transporter activity"/>
    <property type="evidence" value="ECO:0007669"/>
    <property type="project" value="InterPro"/>
</dbReference>
<dbReference type="GO" id="GO:1990961">
    <property type="term" value="P:xenobiotic detoxification by transmembrane export across the plasma membrane"/>
    <property type="evidence" value="ECO:0007669"/>
    <property type="project" value="InterPro"/>
</dbReference>
<keyword evidence="8" id="KW-0997">Cell inner membrane</keyword>
<reference evidence="10 11" key="1">
    <citation type="submission" date="2016-10" db="EMBL/GenBank/DDBJ databases">
        <authorList>
            <person name="de Groot N.N."/>
        </authorList>
    </citation>
    <scope>NUCLEOTIDE SEQUENCE [LARGE SCALE GENOMIC DNA]</scope>
    <source>
        <strain evidence="10 11">CGMCC 1.11030</strain>
    </source>
</reference>
<dbReference type="Pfam" id="PF07690">
    <property type="entry name" value="MFS_1"/>
    <property type="match status" value="1"/>
</dbReference>
<gene>
    <name evidence="10" type="ORF">SAMN05216258_111120</name>
</gene>
<dbReference type="InterPro" id="IPR004812">
    <property type="entry name" value="Efflux_drug-R_Bcr/CmlA"/>
</dbReference>
<evidence type="ECO:0000259" key="9">
    <source>
        <dbReference type="PROSITE" id="PS50850"/>
    </source>
</evidence>
<dbReference type="InterPro" id="IPR020846">
    <property type="entry name" value="MFS_dom"/>
</dbReference>
<feature type="transmembrane region" description="Helical" evidence="8">
    <location>
        <begin position="42"/>
        <end position="65"/>
    </location>
</feature>
<evidence type="ECO:0000256" key="7">
    <source>
        <dbReference type="ARBA" id="ARBA00023136"/>
    </source>
</evidence>
<name>A0A1I3MII9_9RHOB</name>
<dbReference type="AlphaFoldDB" id="A0A1I3MII9"/>
<feature type="transmembrane region" description="Helical" evidence="8">
    <location>
        <begin position="335"/>
        <end position="358"/>
    </location>
</feature>
<dbReference type="Proteomes" id="UP000199377">
    <property type="component" value="Unassembled WGS sequence"/>
</dbReference>
<evidence type="ECO:0000256" key="3">
    <source>
        <dbReference type="ARBA" id="ARBA00022448"/>
    </source>
</evidence>
<evidence type="ECO:0000256" key="1">
    <source>
        <dbReference type="ARBA" id="ARBA00004651"/>
    </source>
</evidence>
<keyword evidence="3 8" id="KW-0813">Transport</keyword>
<dbReference type="STRING" id="1114924.SAMN05216258_111120"/>
<evidence type="ECO:0000256" key="4">
    <source>
        <dbReference type="ARBA" id="ARBA00022475"/>
    </source>
</evidence>
<feature type="domain" description="Major facilitator superfamily (MFS) profile" evidence="9">
    <location>
        <begin position="9"/>
        <end position="394"/>
    </location>
</feature>
<feature type="transmembrane region" description="Helical" evidence="8">
    <location>
        <begin position="12"/>
        <end position="30"/>
    </location>
</feature>
<feature type="transmembrane region" description="Helical" evidence="8">
    <location>
        <begin position="102"/>
        <end position="122"/>
    </location>
</feature>
<feature type="transmembrane region" description="Helical" evidence="8">
    <location>
        <begin position="134"/>
        <end position="156"/>
    </location>
</feature>
<feature type="transmembrane region" description="Helical" evidence="8">
    <location>
        <begin position="247"/>
        <end position="264"/>
    </location>
</feature>
<dbReference type="PANTHER" id="PTHR42718:SF9">
    <property type="entry name" value="MAJOR FACILITATOR SUPERFAMILY MULTIDRUG TRANSPORTER MFSC"/>
    <property type="match status" value="1"/>
</dbReference>
<comment type="similarity">
    <text evidence="2 8">Belongs to the major facilitator superfamily. Bcr/CmlA family.</text>
</comment>
<feature type="transmembrane region" description="Helical" evidence="8">
    <location>
        <begin position="162"/>
        <end position="181"/>
    </location>
</feature>
<evidence type="ECO:0000256" key="6">
    <source>
        <dbReference type="ARBA" id="ARBA00022989"/>
    </source>
</evidence>
<dbReference type="Gene3D" id="1.20.1720.10">
    <property type="entry name" value="Multidrug resistance protein D"/>
    <property type="match status" value="1"/>
</dbReference>
<feature type="transmembrane region" description="Helical" evidence="8">
    <location>
        <begin position="211"/>
        <end position="235"/>
    </location>
</feature>
<dbReference type="CDD" id="cd17320">
    <property type="entry name" value="MFS_MdfA_MDR_like"/>
    <property type="match status" value="1"/>
</dbReference>
<dbReference type="GO" id="GO:0005886">
    <property type="term" value="C:plasma membrane"/>
    <property type="evidence" value="ECO:0007669"/>
    <property type="project" value="UniProtKB-SubCell"/>
</dbReference>
<comment type="subcellular location">
    <subcellularLocation>
        <location evidence="8">Cell inner membrane</location>
        <topology evidence="8">Multi-pass membrane protein</topology>
    </subcellularLocation>
    <subcellularLocation>
        <location evidence="1">Cell membrane</location>
        <topology evidence="1">Multi-pass membrane protein</topology>
    </subcellularLocation>
</comment>
<feature type="transmembrane region" description="Helical" evidence="8">
    <location>
        <begin position="370"/>
        <end position="389"/>
    </location>
</feature>
<comment type="caution">
    <text evidence="8">Lacks conserved residue(s) required for the propagation of feature annotation.</text>
</comment>
<organism evidence="10 11">
    <name type="scientific">Albimonas pacifica</name>
    <dbReference type="NCBI Taxonomy" id="1114924"/>
    <lineage>
        <taxon>Bacteria</taxon>
        <taxon>Pseudomonadati</taxon>
        <taxon>Pseudomonadota</taxon>
        <taxon>Alphaproteobacteria</taxon>
        <taxon>Rhodobacterales</taxon>
        <taxon>Paracoccaceae</taxon>
        <taxon>Albimonas</taxon>
    </lineage>
</organism>
<keyword evidence="5 8" id="KW-0812">Transmembrane</keyword>
<dbReference type="RefSeq" id="WP_092864102.1">
    <property type="nucleotide sequence ID" value="NZ_FOQH01000011.1"/>
</dbReference>
<proteinExistence type="inferred from homology"/>
<dbReference type="InterPro" id="IPR011701">
    <property type="entry name" value="MFS"/>
</dbReference>
<dbReference type="NCBIfam" id="TIGR00710">
    <property type="entry name" value="efflux_Bcr_CflA"/>
    <property type="match status" value="1"/>
</dbReference>
<accession>A0A1I3MII9</accession>
<evidence type="ECO:0000256" key="5">
    <source>
        <dbReference type="ARBA" id="ARBA00022692"/>
    </source>
</evidence>
<dbReference type="InterPro" id="IPR036259">
    <property type="entry name" value="MFS_trans_sf"/>
</dbReference>
<keyword evidence="4" id="KW-1003">Cell membrane</keyword>
<feature type="transmembrane region" description="Helical" evidence="8">
    <location>
        <begin position="77"/>
        <end position="96"/>
    </location>
</feature>
<sequence>MRFPAAATPPHIVTLILLTAGTTVTLNMFLPSLAHIAERFGVSYGAAGWLVSGYLGVTALLQLLIGPLSDRFGRRPVLLTCLCVFLVASVGCFTAQSFETLLAFRLLQGAMIAGSALSPAIVRDLLPPEQAASRIGYIATAMAVGPILGPSIGGLLDEGFGWRASFAVYALIAAGLIGLVWRDLGETNTTRSADFGKQFREYPELLRSRRFWGCALCMAFSVGGFFAFIAGAPLIAREALGLSPAELGIALGSITTGFASGAFLSGRYAGRVGLTGMMMLGRCTACAGIAAGLGLALAGHVSVISVFGATIFVGVGNGLTMPSANAGAVSVRPRLAGSAAGLAGALNVGGGAAITAGVTAAISRDPRVSVLLGLMLALCLAGLAAAFYVRWVDRREAATGGRALGMDGRPG</sequence>
<keyword evidence="11" id="KW-1185">Reference proteome</keyword>
<feature type="transmembrane region" description="Helical" evidence="8">
    <location>
        <begin position="285"/>
        <end position="315"/>
    </location>
</feature>
<dbReference type="PROSITE" id="PS50850">
    <property type="entry name" value="MFS"/>
    <property type="match status" value="1"/>
</dbReference>
<dbReference type="SUPFAM" id="SSF103473">
    <property type="entry name" value="MFS general substrate transporter"/>
    <property type="match status" value="1"/>
</dbReference>
<evidence type="ECO:0000313" key="10">
    <source>
        <dbReference type="EMBL" id="SFI96752.1"/>
    </source>
</evidence>
<dbReference type="InterPro" id="IPR005829">
    <property type="entry name" value="Sugar_transporter_CS"/>
</dbReference>
<dbReference type="PRINTS" id="PR01036">
    <property type="entry name" value="TCRTETB"/>
</dbReference>
<keyword evidence="7 8" id="KW-0472">Membrane</keyword>
<protein>
    <recommendedName>
        <fullName evidence="8">Bcr/CflA family efflux transporter</fullName>
    </recommendedName>
</protein>
<evidence type="ECO:0000256" key="8">
    <source>
        <dbReference type="RuleBase" id="RU365088"/>
    </source>
</evidence>
<dbReference type="PROSITE" id="PS00216">
    <property type="entry name" value="SUGAR_TRANSPORT_1"/>
    <property type="match status" value="1"/>
</dbReference>
<evidence type="ECO:0000313" key="11">
    <source>
        <dbReference type="Proteomes" id="UP000199377"/>
    </source>
</evidence>